<dbReference type="RefSeq" id="WP_124377374.1">
    <property type="nucleotide sequence ID" value="NZ_CP027754.1"/>
</dbReference>
<gene>
    <name evidence="1" type="ORF">C4K03_2450</name>
</gene>
<sequence>MSGWKIDAKTGKFEMHCAALSVAGKDEAAKYSGAAISHSLKRFIVIDGVTYINEAFIKEASVESKVSAQYTVKTQALNGRQLFVILVWVELIKEHTQLIPQRHQSMAMVGSFWRAG</sequence>
<accession>A0A3G7U5N0</accession>
<evidence type="ECO:0000313" key="1">
    <source>
        <dbReference type="EMBL" id="AZE54605.1"/>
    </source>
</evidence>
<evidence type="ECO:0000313" key="2">
    <source>
        <dbReference type="Proteomes" id="UP000268696"/>
    </source>
</evidence>
<organism evidence="1 2">
    <name type="scientific">Pseudomonas synxantha</name>
    <dbReference type="NCBI Taxonomy" id="47883"/>
    <lineage>
        <taxon>Bacteria</taxon>
        <taxon>Pseudomonadati</taxon>
        <taxon>Pseudomonadota</taxon>
        <taxon>Gammaproteobacteria</taxon>
        <taxon>Pseudomonadales</taxon>
        <taxon>Pseudomonadaceae</taxon>
        <taxon>Pseudomonas</taxon>
    </lineage>
</organism>
<proteinExistence type="predicted"/>
<reference evidence="1 2" key="1">
    <citation type="submission" date="2018-03" db="EMBL/GenBank/DDBJ databases">
        <title>Diversity of phytobeneficial traits revealed by whole-genome analysis of worldwide-isolated phenazine-producing Pseudomonas spp.</title>
        <authorList>
            <person name="Biessy A."/>
            <person name="Novinscak A."/>
            <person name="Blom J."/>
            <person name="Leger G."/>
            <person name="Thomashow L.S."/>
            <person name="Cazorla F.M."/>
            <person name="Josic D."/>
            <person name="Filion M."/>
        </authorList>
    </citation>
    <scope>NUCLEOTIDE SEQUENCE [LARGE SCALE GENOMIC DNA]</scope>
    <source>
        <strain evidence="1 2">30B</strain>
    </source>
</reference>
<name>A0A3G7U5N0_9PSED</name>
<protein>
    <submittedName>
        <fullName evidence="1">Uncharacterized protein</fullName>
    </submittedName>
</protein>
<dbReference type="AlphaFoldDB" id="A0A3G7U5N0"/>
<dbReference type="Proteomes" id="UP000268696">
    <property type="component" value="Chromosome"/>
</dbReference>
<dbReference type="EMBL" id="CP027754">
    <property type="protein sequence ID" value="AZE54605.1"/>
    <property type="molecule type" value="Genomic_DNA"/>
</dbReference>